<evidence type="ECO:0000313" key="2">
    <source>
        <dbReference type="Proteomes" id="UP000782843"/>
    </source>
</evidence>
<dbReference type="Proteomes" id="UP000782843">
    <property type="component" value="Unassembled WGS sequence"/>
</dbReference>
<comment type="caution">
    <text evidence="1">The sequence shown here is derived from an EMBL/GenBank/DDBJ whole genome shotgun (WGS) entry which is preliminary data.</text>
</comment>
<sequence>DWNNNYYYTDSLGSTLFVADQDGNILPDFITQSHKPSSPIEIEGKDPISTKVKSLQEGEAPTLASKGMRYFPYGYQYTGTDVNSLPKENTYTGQKYDKGSDLMDYKARLYNPQTGVFIQADGANDGLNKYSYVHGNPTNATDPSGNYAFEENPDDQFFTVTTSMMAPSYNECNNSWGCGPKPVSAVEIVEMAAVTVAIIAMPAALTLGAELGTAAMTWITVQVAALISSSTYAAAGAYILANLAKVIDLADQIISCALSAMPGSSPQPCVDAAGVNLGIPTLLGRNADDLDIMRIGLEEHANAFADELNMMTKSERGYMGFGDNVLHGQNRTMVGAGAFFDNVEGEWVYVVGVSGPTGVSVKTEFNPRQTLEAYPEPLQSVLAKFQTTHPEISLTAAANCAEVEVMVHLLEEKASRGLPVNFDGTYGYVIRRTTARDGYGIAVPRCINCMQTANGVKWFSD</sequence>
<dbReference type="InterPro" id="IPR022385">
    <property type="entry name" value="Rhs_assc_core"/>
</dbReference>
<dbReference type="PANTHER" id="PTHR32305">
    <property type="match status" value="1"/>
</dbReference>
<reference evidence="1" key="1">
    <citation type="submission" date="2020-04" db="EMBL/GenBank/DDBJ databases">
        <authorList>
            <person name="Zhang T."/>
        </authorList>
    </citation>
    <scope>NUCLEOTIDE SEQUENCE</scope>
    <source>
        <strain evidence="1">HKST-UBA10</strain>
    </source>
</reference>
<protein>
    <submittedName>
        <fullName evidence="1">RHS repeat-associated core domain-containing protein</fullName>
    </submittedName>
</protein>
<evidence type="ECO:0000313" key="1">
    <source>
        <dbReference type="EMBL" id="MCA9382685.1"/>
    </source>
</evidence>
<dbReference type="PANTHER" id="PTHR32305:SF15">
    <property type="entry name" value="PROTEIN RHSA-RELATED"/>
    <property type="match status" value="1"/>
</dbReference>
<dbReference type="Gene3D" id="2.180.10.10">
    <property type="entry name" value="RHS repeat-associated core"/>
    <property type="match status" value="1"/>
</dbReference>
<organism evidence="1 2">
    <name type="scientific">Candidatus Dojkabacteria bacterium</name>
    <dbReference type="NCBI Taxonomy" id="2099670"/>
    <lineage>
        <taxon>Bacteria</taxon>
        <taxon>Candidatus Dojkabacteria</taxon>
    </lineage>
</organism>
<dbReference type="InterPro" id="IPR050708">
    <property type="entry name" value="T6SS_VgrG/RHS"/>
</dbReference>
<reference evidence="1" key="2">
    <citation type="journal article" date="2021" name="Microbiome">
        <title>Successional dynamics and alternative stable states in a saline activated sludge microbial community over 9 years.</title>
        <authorList>
            <person name="Wang Y."/>
            <person name="Ye J."/>
            <person name="Ju F."/>
            <person name="Liu L."/>
            <person name="Boyd J.A."/>
            <person name="Deng Y."/>
            <person name="Parks D.H."/>
            <person name="Jiang X."/>
            <person name="Yin X."/>
            <person name="Woodcroft B.J."/>
            <person name="Tyson G.W."/>
            <person name="Hugenholtz P."/>
            <person name="Polz M.F."/>
            <person name="Zhang T."/>
        </authorList>
    </citation>
    <scope>NUCLEOTIDE SEQUENCE</scope>
    <source>
        <strain evidence="1">HKST-UBA10</strain>
    </source>
</reference>
<gene>
    <name evidence="1" type="ORF">KC660_04760</name>
</gene>
<accession>A0A955L4E5</accession>
<feature type="non-terminal residue" evidence="1">
    <location>
        <position position="1"/>
    </location>
</feature>
<dbReference type="EMBL" id="JAGQLG010000206">
    <property type="protein sequence ID" value="MCA9382685.1"/>
    <property type="molecule type" value="Genomic_DNA"/>
</dbReference>
<name>A0A955L4E5_9BACT</name>
<dbReference type="NCBIfam" id="TIGR03696">
    <property type="entry name" value="Rhs_assc_core"/>
    <property type="match status" value="1"/>
</dbReference>
<dbReference type="AlphaFoldDB" id="A0A955L4E5"/>
<proteinExistence type="predicted"/>